<dbReference type="InterPro" id="IPR008000">
    <property type="entry name" value="Rham/fucose_mutarotase"/>
</dbReference>
<evidence type="ECO:0000313" key="2">
    <source>
        <dbReference type="Proteomes" id="UP001157069"/>
    </source>
</evidence>
<gene>
    <name evidence="1" type="ORF">GCM10025869_33660</name>
</gene>
<dbReference type="EMBL" id="BSVA01000001">
    <property type="protein sequence ID" value="GMA92837.1"/>
    <property type="molecule type" value="Genomic_DNA"/>
</dbReference>
<name>A0ABQ6K1N9_9MICO</name>
<comment type="caution">
    <text evidence="1">The sequence shown here is derived from an EMBL/GenBank/DDBJ whole genome shotgun (WGS) entry which is preliminary data.</text>
</comment>
<dbReference type="RefSeq" id="WP_284301611.1">
    <property type="nucleotide sequence ID" value="NZ_BSVA01000001.1"/>
</dbReference>
<protein>
    <recommendedName>
        <fullName evidence="3">L-rhamnose mutarotase</fullName>
    </recommendedName>
</protein>
<evidence type="ECO:0008006" key="3">
    <source>
        <dbReference type="Google" id="ProtNLM"/>
    </source>
</evidence>
<dbReference type="SUPFAM" id="SSF54909">
    <property type="entry name" value="Dimeric alpha+beta barrel"/>
    <property type="match status" value="1"/>
</dbReference>
<dbReference type="Proteomes" id="UP001157069">
    <property type="component" value="Unassembled WGS sequence"/>
</dbReference>
<accession>A0ABQ6K1N9</accession>
<dbReference type="Pfam" id="PF05336">
    <property type="entry name" value="rhaM"/>
    <property type="match status" value="1"/>
</dbReference>
<sequence>MGTVIEGFRTRLRPGAADDYRRVHASIPEPLAAALEECGLVSWRIWIDGETLFHAIETRDGRETMVERMMRLPPVDPEWDALIDTLVDPAPESASALDSVWEFVAR</sequence>
<dbReference type="Gene3D" id="3.30.70.100">
    <property type="match status" value="1"/>
</dbReference>
<proteinExistence type="predicted"/>
<keyword evidence="2" id="KW-1185">Reference proteome</keyword>
<organism evidence="1 2">
    <name type="scientific">Homoserinibacter gongjuensis</name>
    <dbReference type="NCBI Taxonomy" id="1162968"/>
    <lineage>
        <taxon>Bacteria</taxon>
        <taxon>Bacillati</taxon>
        <taxon>Actinomycetota</taxon>
        <taxon>Actinomycetes</taxon>
        <taxon>Micrococcales</taxon>
        <taxon>Microbacteriaceae</taxon>
        <taxon>Homoserinibacter</taxon>
    </lineage>
</organism>
<evidence type="ECO:0000313" key="1">
    <source>
        <dbReference type="EMBL" id="GMA92837.1"/>
    </source>
</evidence>
<dbReference type="InterPro" id="IPR011008">
    <property type="entry name" value="Dimeric_a/b-barrel"/>
</dbReference>
<reference evidence="2" key="1">
    <citation type="journal article" date="2019" name="Int. J. Syst. Evol. Microbiol.">
        <title>The Global Catalogue of Microorganisms (GCM) 10K type strain sequencing project: providing services to taxonomists for standard genome sequencing and annotation.</title>
        <authorList>
            <consortium name="The Broad Institute Genomics Platform"/>
            <consortium name="The Broad Institute Genome Sequencing Center for Infectious Disease"/>
            <person name="Wu L."/>
            <person name="Ma J."/>
        </authorList>
    </citation>
    <scope>NUCLEOTIDE SEQUENCE [LARGE SCALE GENOMIC DNA]</scope>
    <source>
        <strain evidence="2">NBRC 108755</strain>
    </source>
</reference>